<dbReference type="Gene3D" id="2.60.40.2020">
    <property type="match status" value="1"/>
</dbReference>
<proteinExistence type="predicted"/>
<keyword evidence="2" id="KW-0789">Thiol protease inhibitor</keyword>
<dbReference type="Proteomes" id="UP001597045">
    <property type="component" value="Unassembled WGS sequence"/>
</dbReference>
<protein>
    <submittedName>
        <fullName evidence="3">Uncharacterized protein</fullName>
    </submittedName>
</protein>
<accession>A0ABW3M2V5</accession>
<keyword evidence="4" id="KW-1185">Reference proteome</keyword>
<evidence type="ECO:0000313" key="3">
    <source>
        <dbReference type="EMBL" id="MFD1044255.1"/>
    </source>
</evidence>
<evidence type="ECO:0000313" key="4">
    <source>
        <dbReference type="Proteomes" id="UP001597045"/>
    </source>
</evidence>
<keyword evidence="1" id="KW-0646">Protease inhibitor</keyword>
<name>A0ABW3M2V5_9PSEU</name>
<comment type="caution">
    <text evidence="3">The sequence shown here is derived from an EMBL/GenBank/DDBJ whole genome shotgun (WGS) entry which is preliminary data.</text>
</comment>
<sequence length="133" mass="14351">MKTRYVVLIGVGAALVLAVSAVAGPLVRDGRYGVVYQVPATQDSLHNVFANVGDRFSVVVRDDNAAGDDWWLKRKPEYAMAELVHDEYVAQNAADLTGTGRRFYTFLAKAPGVSDIVLVNGDTVTATVHLTIT</sequence>
<reference evidence="4" key="1">
    <citation type="journal article" date="2019" name="Int. J. Syst. Evol. Microbiol.">
        <title>The Global Catalogue of Microorganisms (GCM) 10K type strain sequencing project: providing services to taxonomists for standard genome sequencing and annotation.</title>
        <authorList>
            <consortium name="The Broad Institute Genomics Platform"/>
            <consortium name="The Broad Institute Genome Sequencing Center for Infectious Disease"/>
            <person name="Wu L."/>
            <person name="Ma J."/>
        </authorList>
    </citation>
    <scope>NUCLEOTIDE SEQUENCE [LARGE SCALE GENOMIC DNA]</scope>
    <source>
        <strain evidence="4">JCM 31486</strain>
    </source>
</reference>
<dbReference type="EMBL" id="JBHTIS010000020">
    <property type="protein sequence ID" value="MFD1044255.1"/>
    <property type="molecule type" value="Genomic_DNA"/>
</dbReference>
<dbReference type="InterPro" id="IPR036331">
    <property type="entry name" value="Chagasin-like_sf"/>
</dbReference>
<organism evidence="3 4">
    <name type="scientific">Kibdelosporangium lantanae</name>
    <dbReference type="NCBI Taxonomy" id="1497396"/>
    <lineage>
        <taxon>Bacteria</taxon>
        <taxon>Bacillati</taxon>
        <taxon>Actinomycetota</taxon>
        <taxon>Actinomycetes</taxon>
        <taxon>Pseudonocardiales</taxon>
        <taxon>Pseudonocardiaceae</taxon>
        <taxon>Kibdelosporangium</taxon>
    </lineage>
</organism>
<evidence type="ECO:0000256" key="1">
    <source>
        <dbReference type="ARBA" id="ARBA00022690"/>
    </source>
</evidence>
<evidence type="ECO:0000256" key="2">
    <source>
        <dbReference type="ARBA" id="ARBA00022704"/>
    </source>
</evidence>
<gene>
    <name evidence="3" type="ORF">ACFQ1S_00915</name>
</gene>